<dbReference type="SUPFAM" id="SSF53474">
    <property type="entry name" value="alpha/beta-Hydrolases"/>
    <property type="match status" value="1"/>
</dbReference>
<feature type="domain" description="AB hydrolase-1" evidence="1">
    <location>
        <begin position="9"/>
        <end position="212"/>
    </location>
</feature>
<dbReference type="PANTHER" id="PTHR43798:SF33">
    <property type="entry name" value="HYDROLASE, PUTATIVE (AFU_ORTHOLOGUE AFUA_2G14860)-RELATED"/>
    <property type="match status" value="1"/>
</dbReference>
<dbReference type="Gene3D" id="3.40.50.1820">
    <property type="entry name" value="alpha/beta hydrolase"/>
    <property type="match status" value="1"/>
</dbReference>
<evidence type="ECO:0000313" key="2">
    <source>
        <dbReference type="EMBL" id="KKS97147.1"/>
    </source>
</evidence>
<dbReference type="Pfam" id="PF12697">
    <property type="entry name" value="Abhydrolase_6"/>
    <property type="match status" value="1"/>
</dbReference>
<dbReference type="EMBL" id="LCFQ01000013">
    <property type="protein sequence ID" value="KKS97147.1"/>
    <property type="molecule type" value="Genomic_DNA"/>
</dbReference>
<organism evidence="2 3">
    <name type="scientific">Candidatus Woesebacteria bacterium GW2011_GWB1_43_14</name>
    <dbReference type="NCBI Taxonomy" id="1618578"/>
    <lineage>
        <taxon>Bacteria</taxon>
        <taxon>Candidatus Woeseibacteriota</taxon>
    </lineage>
</organism>
<dbReference type="GO" id="GO:0016787">
    <property type="term" value="F:hydrolase activity"/>
    <property type="evidence" value="ECO:0007669"/>
    <property type="project" value="UniProtKB-KW"/>
</dbReference>
<dbReference type="PANTHER" id="PTHR43798">
    <property type="entry name" value="MONOACYLGLYCEROL LIPASE"/>
    <property type="match status" value="1"/>
</dbReference>
<keyword evidence="2" id="KW-0378">Hydrolase</keyword>
<dbReference type="AlphaFoldDB" id="A0A0G1DHW2"/>
<reference evidence="2 3" key="1">
    <citation type="journal article" date="2015" name="Nature">
        <title>rRNA introns, odd ribosomes, and small enigmatic genomes across a large radiation of phyla.</title>
        <authorList>
            <person name="Brown C.T."/>
            <person name="Hug L.A."/>
            <person name="Thomas B.C."/>
            <person name="Sharon I."/>
            <person name="Castelle C.J."/>
            <person name="Singh A."/>
            <person name="Wilkins M.J."/>
            <person name="Williams K.H."/>
            <person name="Banfield J.F."/>
        </authorList>
    </citation>
    <scope>NUCLEOTIDE SEQUENCE [LARGE SCALE GENOMIC DNA]</scope>
</reference>
<dbReference type="STRING" id="1618578.UV74_C0013G0269"/>
<dbReference type="PRINTS" id="PR00111">
    <property type="entry name" value="ABHYDROLASE"/>
</dbReference>
<dbReference type="Proteomes" id="UP000034090">
    <property type="component" value="Unassembled WGS sequence"/>
</dbReference>
<dbReference type="GO" id="GO:0016020">
    <property type="term" value="C:membrane"/>
    <property type="evidence" value="ECO:0007669"/>
    <property type="project" value="TreeGrafter"/>
</dbReference>
<protein>
    <submittedName>
        <fullName evidence="2">Alpha/beta hydrolase fold protein</fullName>
    </submittedName>
</protein>
<gene>
    <name evidence="2" type="ORF">UV74_C0013G0269</name>
</gene>
<comment type="caution">
    <text evidence="2">The sequence shown here is derived from an EMBL/GenBank/DDBJ whole genome shotgun (WGS) entry which is preliminary data.</text>
</comment>
<dbReference type="InterPro" id="IPR029058">
    <property type="entry name" value="AB_hydrolase_fold"/>
</dbReference>
<dbReference type="InterPro" id="IPR050266">
    <property type="entry name" value="AB_hydrolase_sf"/>
</dbReference>
<accession>A0A0G1DHW2</accession>
<sequence length="227" mass="25855">MVKYGKMKIIILHGWGHNRELWKNLATKFGKNAKALDLPGFGDEPLVKDDWGIPEYADWVIRRIDKKKDTVLIGHSFGGRIAAEVASKNPKLLKGLVLTGAPCLYRPSTLVKAKIKIYKLLKVFMPKGIKVLFYSEDLKRAGKLEKIFRNIITYDQSTSLKKIIIPTLLIWGENDDQVPLHIAYEMEKLIPNSQLKIIENAGHNVFLDKSDLFFGYVKNFINNLSDS</sequence>
<proteinExistence type="predicted"/>
<dbReference type="InterPro" id="IPR000073">
    <property type="entry name" value="AB_hydrolase_1"/>
</dbReference>
<evidence type="ECO:0000259" key="1">
    <source>
        <dbReference type="Pfam" id="PF12697"/>
    </source>
</evidence>
<evidence type="ECO:0000313" key="3">
    <source>
        <dbReference type="Proteomes" id="UP000034090"/>
    </source>
</evidence>
<name>A0A0G1DHW2_9BACT</name>